<dbReference type="Proteomes" id="UP001139333">
    <property type="component" value="Unassembled WGS sequence"/>
</dbReference>
<name>A0A9X2CH89_9GAMM</name>
<dbReference type="Gene3D" id="1.20.1270.180">
    <property type="match status" value="1"/>
</dbReference>
<dbReference type="AlphaFoldDB" id="A0A9X2CH89"/>
<evidence type="ECO:0000313" key="3">
    <source>
        <dbReference type="EMBL" id="MCL1143238.1"/>
    </source>
</evidence>
<dbReference type="Pfam" id="PF07007">
    <property type="entry name" value="LprI"/>
    <property type="match status" value="1"/>
</dbReference>
<gene>
    <name evidence="3" type="ORF">L2672_11080</name>
</gene>
<evidence type="ECO:0000256" key="1">
    <source>
        <dbReference type="SAM" id="SignalP"/>
    </source>
</evidence>
<dbReference type="EMBL" id="JAKIKP010000007">
    <property type="protein sequence ID" value="MCL1143238.1"/>
    <property type="molecule type" value="Genomic_DNA"/>
</dbReference>
<keyword evidence="4" id="KW-1185">Reference proteome</keyword>
<evidence type="ECO:0000313" key="4">
    <source>
        <dbReference type="Proteomes" id="UP001139333"/>
    </source>
</evidence>
<organism evidence="3 4">
    <name type="scientific">Shewanella gaetbuli</name>
    <dbReference type="NCBI Taxonomy" id="220752"/>
    <lineage>
        <taxon>Bacteria</taxon>
        <taxon>Pseudomonadati</taxon>
        <taxon>Pseudomonadota</taxon>
        <taxon>Gammaproteobacteria</taxon>
        <taxon>Alteromonadales</taxon>
        <taxon>Shewanellaceae</taxon>
        <taxon>Shewanella</taxon>
    </lineage>
</organism>
<reference evidence="3" key="1">
    <citation type="submission" date="2022-01" db="EMBL/GenBank/DDBJ databases">
        <title>Whole genome-based taxonomy of the Shewanellaceae.</title>
        <authorList>
            <person name="Martin-Rodriguez A.J."/>
        </authorList>
    </citation>
    <scope>NUCLEOTIDE SEQUENCE</scope>
    <source>
        <strain evidence="3">DSM 16422</strain>
    </source>
</reference>
<feature type="signal peptide" evidence="1">
    <location>
        <begin position="1"/>
        <end position="19"/>
    </location>
</feature>
<sequence>MRVILLLALLLVVPFTTYAQSFEEKSIDEFLTLKDFSSVGEFEEYIGDYVQNCLDHSYGGSLAVRCFINYEIWDRELNFYYQLLYRNLSDDGKSTLKNSQISWLKTRDNSIAFNRLLLNGRYEDKIGTMYIAMRAGDASEAISPIIKQRALLLKSWLEYQRAN</sequence>
<accession>A0A9X2CH89</accession>
<proteinExistence type="predicted"/>
<dbReference type="InterPro" id="IPR009739">
    <property type="entry name" value="LprI-like_N"/>
</dbReference>
<feature type="domain" description="Lysozyme inhibitor LprI-like N-terminal" evidence="2">
    <location>
        <begin position="69"/>
        <end position="135"/>
    </location>
</feature>
<feature type="chain" id="PRO_5040988107" evidence="1">
    <location>
        <begin position="20"/>
        <end position="163"/>
    </location>
</feature>
<protein>
    <submittedName>
        <fullName evidence="3">Lysozyme inhibitor LprI family protein</fullName>
    </submittedName>
</protein>
<dbReference type="RefSeq" id="WP_248995915.1">
    <property type="nucleotide sequence ID" value="NZ_JAKIKP010000007.1"/>
</dbReference>
<comment type="caution">
    <text evidence="3">The sequence shown here is derived from an EMBL/GenBank/DDBJ whole genome shotgun (WGS) entry which is preliminary data.</text>
</comment>
<evidence type="ECO:0000259" key="2">
    <source>
        <dbReference type="Pfam" id="PF07007"/>
    </source>
</evidence>
<keyword evidence="1" id="KW-0732">Signal</keyword>